<dbReference type="InterPro" id="IPR001471">
    <property type="entry name" value="AP2/ERF_dom"/>
</dbReference>
<dbReference type="GO" id="GO:0005634">
    <property type="term" value="C:nucleus"/>
    <property type="evidence" value="ECO:0007669"/>
    <property type="project" value="UniProtKB-SubCell"/>
</dbReference>
<evidence type="ECO:0000313" key="9">
    <source>
        <dbReference type="Proteomes" id="UP000006727"/>
    </source>
</evidence>
<feature type="region of interest" description="Disordered" evidence="6">
    <location>
        <begin position="198"/>
        <end position="263"/>
    </location>
</feature>
<evidence type="ECO:0000256" key="2">
    <source>
        <dbReference type="ARBA" id="ARBA00023015"/>
    </source>
</evidence>
<reference evidence="8 9" key="1">
    <citation type="journal article" date="2008" name="Science">
        <title>The Physcomitrella genome reveals evolutionary insights into the conquest of land by plants.</title>
        <authorList>
            <person name="Rensing S."/>
            <person name="Lang D."/>
            <person name="Zimmer A."/>
            <person name="Terry A."/>
            <person name="Salamov A."/>
            <person name="Shapiro H."/>
            <person name="Nishiyama T."/>
            <person name="Perroud P.-F."/>
            <person name="Lindquist E."/>
            <person name="Kamisugi Y."/>
            <person name="Tanahashi T."/>
            <person name="Sakakibara K."/>
            <person name="Fujita T."/>
            <person name="Oishi K."/>
            <person name="Shin-I T."/>
            <person name="Kuroki Y."/>
            <person name="Toyoda A."/>
            <person name="Suzuki Y."/>
            <person name="Hashimoto A."/>
            <person name="Yamaguchi K."/>
            <person name="Sugano A."/>
            <person name="Kohara Y."/>
            <person name="Fujiyama A."/>
            <person name="Anterola A."/>
            <person name="Aoki S."/>
            <person name="Ashton N."/>
            <person name="Barbazuk W.B."/>
            <person name="Barker E."/>
            <person name="Bennetzen J."/>
            <person name="Bezanilla M."/>
            <person name="Blankenship R."/>
            <person name="Cho S.H."/>
            <person name="Dutcher S."/>
            <person name="Estelle M."/>
            <person name="Fawcett J.A."/>
            <person name="Gundlach H."/>
            <person name="Hanada K."/>
            <person name="Heyl A."/>
            <person name="Hicks K.A."/>
            <person name="Hugh J."/>
            <person name="Lohr M."/>
            <person name="Mayer K."/>
            <person name="Melkozernov A."/>
            <person name="Murata T."/>
            <person name="Nelson D."/>
            <person name="Pils B."/>
            <person name="Prigge M."/>
            <person name="Reiss B."/>
            <person name="Renner T."/>
            <person name="Rombauts S."/>
            <person name="Rushton P."/>
            <person name="Sanderfoot A."/>
            <person name="Schween G."/>
            <person name="Shiu S.-H."/>
            <person name="Stueber K."/>
            <person name="Theodoulou F.L."/>
            <person name="Tu H."/>
            <person name="Van de Peer Y."/>
            <person name="Verrier P.J."/>
            <person name="Waters E."/>
            <person name="Wood A."/>
            <person name="Yang L."/>
            <person name="Cove D."/>
            <person name="Cuming A."/>
            <person name="Hasebe M."/>
            <person name="Lucas S."/>
            <person name="Mishler D.B."/>
            <person name="Reski R."/>
            <person name="Grigoriev I."/>
            <person name="Quatrano R.S."/>
            <person name="Boore J.L."/>
        </authorList>
    </citation>
    <scope>NUCLEOTIDE SEQUENCE [LARGE SCALE GENOMIC DNA]</scope>
    <source>
        <strain evidence="8 9">cv. Gransden 2004</strain>
    </source>
</reference>
<evidence type="ECO:0000313" key="8">
    <source>
        <dbReference type="EnsemblPlants" id="Pp3c6_26080V3.3"/>
    </source>
</evidence>
<dbReference type="Gene3D" id="3.30.730.10">
    <property type="entry name" value="AP2/ERF domain"/>
    <property type="match status" value="1"/>
</dbReference>
<dbReference type="PANTHER" id="PTHR31190">
    <property type="entry name" value="DNA-BINDING DOMAIN"/>
    <property type="match status" value="1"/>
</dbReference>
<keyword evidence="2" id="KW-0805">Transcription regulation</keyword>
<reference evidence="8" key="3">
    <citation type="submission" date="2020-12" db="UniProtKB">
        <authorList>
            <consortium name="EnsemblPlants"/>
        </authorList>
    </citation>
    <scope>IDENTIFICATION</scope>
</reference>
<dbReference type="InParanoid" id="A0A7I4E1A7"/>
<reference evidence="8 9" key="2">
    <citation type="journal article" date="2018" name="Plant J.">
        <title>The Physcomitrella patens chromosome-scale assembly reveals moss genome structure and evolution.</title>
        <authorList>
            <person name="Lang D."/>
            <person name="Ullrich K.K."/>
            <person name="Murat F."/>
            <person name="Fuchs J."/>
            <person name="Jenkins J."/>
            <person name="Haas F.B."/>
            <person name="Piednoel M."/>
            <person name="Gundlach H."/>
            <person name="Van Bel M."/>
            <person name="Meyberg R."/>
            <person name="Vives C."/>
            <person name="Morata J."/>
            <person name="Symeonidi A."/>
            <person name="Hiss M."/>
            <person name="Muchero W."/>
            <person name="Kamisugi Y."/>
            <person name="Saleh O."/>
            <person name="Blanc G."/>
            <person name="Decker E.L."/>
            <person name="van Gessel N."/>
            <person name="Grimwood J."/>
            <person name="Hayes R.D."/>
            <person name="Graham S.W."/>
            <person name="Gunter L.E."/>
            <person name="McDaniel S.F."/>
            <person name="Hoernstein S.N.W."/>
            <person name="Larsson A."/>
            <person name="Li F.W."/>
            <person name="Perroud P.F."/>
            <person name="Phillips J."/>
            <person name="Ranjan P."/>
            <person name="Rokshar D.S."/>
            <person name="Rothfels C.J."/>
            <person name="Schneider L."/>
            <person name="Shu S."/>
            <person name="Stevenson D.W."/>
            <person name="Thummler F."/>
            <person name="Tillich M."/>
            <person name="Villarreal Aguilar J.C."/>
            <person name="Widiez T."/>
            <person name="Wong G.K."/>
            <person name="Wymore A."/>
            <person name="Zhang Y."/>
            <person name="Zimmer A.D."/>
            <person name="Quatrano R.S."/>
            <person name="Mayer K.F.X."/>
            <person name="Goodstein D."/>
            <person name="Casacuberta J.M."/>
            <person name="Vandepoele K."/>
            <person name="Reski R."/>
            <person name="Cuming A.C."/>
            <person name="Tuskan G.A."/>
            <person name="Maumus F."/>
            <person name="Salse J."/>
            <person name="Schmutz J."/>
            <person name="Rensing S.A."/>
        </authorList>
    </citation>
    <scope>NUCLEOTIDE SEQUENCE [LARGE SCALE GENOMIC DNA]</scope>
    <source>
        <strain evidence="8 9">cv. Gransden 2004</strain>
    </source>
</reference>
<dbReference type="FunFam" id="3.30.730.10:FF:000001">
    <property type="entry name" value="Ethylene-responsive transcription factor 2"/>
    <property type="match status" value="1"/>
</dbReference>
<dbReference type="GO" id="GO:0009873">
    <property type="term" value="P:ethylene-activated signaling pathway"/>
    <property type="evidence" value="ECO:0007669"/>
    <property type="project" value="InterPro"/>
</dbReference>
<evidence type="ECO:0000256" key="1">
    <source>
        <dbReference type="ARBA" id="ARBA00004123"/>
    </source>
</evidence>
<evidence type="ECO:0000259" key="7">
    <source>
        <dbReference type="PROSITE" id="PS51032"/>
    </source>
</evidence>
<gene>
    <name evidence="8" type="primary">LOC112283586</name>
</gene>
<dbReference type="SMART" id="SM00380">
    <property type="entry name" value="AP2"/>
    <property type="match status" value="1"/>
</dbReference>
<dbReference type="Proteomes" id="UP000006727">
    <property type="component" value="Chromosome 6"/>
</dbReference>
<name>A0A7I4E1A7_PHYPA</name>
<evidence type="ECO:0000256" key="5">
    <source>
        <dbReference type="ARBA" id="ARBA00023242"/>
    </source>
</evidence>
<feature type="compositionally biased region" description="Polar residues" evidence="6">
    <location>
        <begin position="202"/>
        <end position="212"/>
    </location>
</feature>
<dbReference type="PRINTS" id="PR00367">
    <property type="entry name" value="ETHRSPELEMNT"/>
</dbReference>
<proteinExistence type="predicted"/>
<dbReference type="PANTHER" id="PTHR31190:SF173">
    <property type="entry name" value="PATHOGENESIS-RELATED GENES TRANSCRIPTIONAL ACTIVATOR PTI5"/>
    <property type="match status" value="1"/>
</dbReference>
<dbReference type="EnsemblPlants" id="Pp3c6_26080V3.3">
    <property type="protein sequence ID" value="Pp3c6_26080V3.3"/>
    <property type="gene ID" value="Pp3c6_26080"/>
</dbReference>
<dbReference type="Gramene" id="Pp3c6_26080V3.3">
    <property type="protein sequence ID" value="Pp3c6_26080V3.3"/>
    <property type="gene ID" value="Pp3c6_26080"/>
</dbReference>
<evidence type="ECO:0000256" key="6">
    <source>
        <dbReference type="SAM" id="MobiDB-lite"/>
    </source>
</evidence>
<organism evidence="8 9">
    <name type="scientific">Physcomitrium patens</name>
    <name type="common">Spreading-leaved earth moss</name>
    <name type="synonym">Physcomitrella patens</name>
    <dbReference type="NCBI Taxonomy" id="3218"/>
    <lineage>
        <taxon>Eukaryota</taxon>
        <taxon>Viridiplantae</taxon>
        <taxon>Streptophyta</taxon>
        <taxon>Embryophyta</taxon>
        <taxon>Bryophyta</taxon>
        <taxon>Bryophytina</taxon>
        <taxon>Bryopsida</taxon>
        <taxon>Funariidae</taxon>
        <taxon>Funariales</taxon>
        <taxon>Funariaceae</taxon>
        <taxon>Physcomitrium</taxon>
    </lineage>
</organism>
<dbReference type="InterPro" id="IPR016177">
    <property type="entry name" value="DNA-bd_dom_sf"/>
</dbReference>
<dbReference type="InterPro" id="IPR036955">
    <property type="entry name" value="AP2/ERF_dom_sf"/>
</dbReference>
<keyword evidence="5" id="KW-0539">Nucleus</keyword>
<keyword evidence="9" id="KW-1185">Reference proteome</keyword>
<evidence type="ECO:0000256" key="4">
    <source>
        <dbReference type="ARBA" id="ARBA00023163"/>
    </source>
</evidence>
<keyword evidence="3" id="KW-0238">DNA-binding</keyword>
<comment type="subcellular location">
    <subcellularLocation>
        <location evidence="1">Nucleus</location>
    </subcellularLocation>
</comment>
<dbReference type="GO" id="GO:0003677">
    <property type="term" value="F:DNA binding"/>
    <property type="evidence" value="ECO:0007669"/>
    <property type="project" value="UniProtKB-KW"/>
</dbReference>
<dbReference type="AlphaFoldDB" id="A0A7I4E1A7"/>
<accession>A0A7I4E1A7</accession>
<dbReference type="GO" id="GO:0003700">
    <property type="term" value="F:DNA-binding transcription factor activity"/>
    <property type="evidence" value="ECO:0007669"/>
    <property type="project" value="InterPro"/>
</dbReference>
<dbReference type="SUPFAM" id="SSF54171">
    <property type="entry name" value="DNA-binding domain"/>
    <property type="match status" value="1"/>
</dbReference>
<dbReference type="Pfam" id="PF00847">
    <property type="entry name" value="AP2"/>
    <property type="match status" value="1"/>
</dbReference>
<feature type="compositionally biased region" description="Low complexity" evidence="6">
    <location>
        <begin position="376"/>
        <end position="394"/>
    </location>
</feature>
<dbReference type="CDD" id="cd00018">
    <property type="entry name" value="AP2"/>
    <property type="match status" value="1"/>
</dbReference>
<feature type="region of interest" description="Disordered" evidence="6">
    <location>
        <begin position="370"/>
        <end position="411"/>
    </location>
</feature>
<sequence>MNRTLVEKMAVLPYSSVPRTTMQSQGMIEKFRHYLLEDDDNCLAEEHFLQPANMVGLSGDMSTEAFFKSLVSPMPSPRGRLGCEETKPISARDGSEISETIDAQELSDGQSQVQDQSSVISNRTGRPLPNLTLPATYLATKMSLKRTVSQEKSLSGVSSSSLEKDEYVNMFLQSVFRDHEGNVDGWCDATPYSKVDPCSTEIEPSSQGTEPSSMAGGRSSPAQQASSVDQKSKSNDSVPVHNSESSPTVARAPIQKPPRSLNYRGVRRRPWGKFAAEIRDSAQNGARIWLGTYDTAYDAACAYDQAAFEMRGCKALLNFPLKANIYAANLSAKNSKDHHAYDSTHPGSPVRMTPKHIQVPVSMSAERLLSHHQGESFPTSSSSSSYGSPNFSGSRVSPGSLPMQSSPSGGLSPELQFRAALWLQRAAASIQESSSLSPYVQMAQLLGARQRIAAVPSYYDEFVASQQIPDARGYPFSPQAAMDFHDAFAQLQSATSPLMDLPAATSFRSGLKRSRSREMWEESVKRTCHVDRWQHQVPRLRDDDILWRLWAIGAK</sequence>
<protein>
    <recommendedName>
        <fullName evidence="7">AP2/ERF domain-containing protein</fullName>
    </recommendedName>
</protein>
<keyword evidence="4" id="KW-0804">Transcription</keyword>
<dbReference type="InterPro" id="IPR044808">
    <property type="entry name" value="ERF_plant"/>
</dbReference>
<feature type="compositionally biased region" description="Polar residues" evidence="6">
    <location>
        <begin position="220"/>
        <end position="248"/>
    </location>
</feature>
<dbReference type="EMBL" id="ABEU02000006">
    <property type="status" value="NOT_ANNOTATED_CDS"/>
    <property type="molecule type" value="Genomic_DNA"/>
</dbReference>
<evidence type="ECO:0000256" key="3">
    <source>
        <dbReference type="ARBA" id="ARBA00023125"/>
    </source>
</evidence>
<dbReference type="PROSITE" id="PS51032">
    <property type="entry name" value="AP2_ERF"/>
    <property type="match status" value="1"/>
</dbReference>
<feature type="domain" description="AP2/ERF" evidence="7">
    <location>
        <begin position="262"/>
        <end position="320"/>
    </location>
</feature>